<evidence type="ECO:0000313" key="2">
    <source>
        <dbReference type="Proteomes" id="UP000324222"/>
    </source>
</evidence>
<organism evidence="1 2">
    <name type="scientific">Portunus trituberculatus</name>
    <name type="common">Swimming crab</name>
    <name type="synonym">Neptunus trituberculatus</name>
    <dbReference type="NCBI Taxonomy" id="210409"/>
    <lineage>
        <taxon>Eukaryota</taxon>
        <taxon>Metazoa</taxon>
        <taxon>Ecdysozoa</taxon>
        <taxon>Arthropoda</taxon>
        <taxon>Crustacea</taxon>
        <taxon>Multicrustacea</taxon>
        <taxon>Malacostraca</taxon>
        <taxon>Eumalacostraca</taxon>
        <taxon>Eucarida</taxon>
        <taxon>Decapoda</taxon>
        <taxon>Pleocyemata</taxon>
        <taxon>Brachyura</taxon>
        <taxon>Eubrachyura</taxon>
        <taxon>Portunoidea</taxon>
        <taxon>Portunidae</taxon>
        <taxon>Portuninae</taxon>
        <taxon>Portunus</taxon>
    </lineage>
</organism>
<dbReference type="Proteomes" id="UP000324222">
    <property type="component" value="Unassembled WGS sequence"/>
</dbReference>
<gene>
    <name evidence="1" type="ORF">E2C01_002505</name>
</gene>
<keyword evidence="2" id="KW-1185">Reference proteome</keyword>
<dbReference type="EMBL" id="VSRR010000091">
    <property type="protein sequence ID" value="MPC09888.1"/>
    <property type="molecule type" value="Genomic_DNA"/>
</dbReference>
<accession>A0A5B7CLE4</accession>
<protein>
    <submittedName>
        <fullName evidence="1">Uncharacterized protein</fullName>
    </submittedName>
</protein>
<name>A0A5B7CLE4_PORTR</name>
<proteinExistence type="predicted"/>
<reference evidence="1 2" key="1">
    <citation type="submission" date="2019-05" db="EMBL/GenBank/DDBJ databases">
        <title>Another draft genome of Portunus trituberculatus and its Hox gene families provides insights of decapod evolution.</title>
        <authorList>
            <person name="Jeong J.-H."/>
            <person name="Song I."/>
            <person name="Kim S."/>
            <person name="Choi T."/>
            <person name="Kim D."/>
            <person name="Ryu S."/>
            <person name="Kim W."/>
        </authorList>
    </citation>
    <scope>NUCLEOTIDE SEQUENCE [LARGE SCALE GENOMIC DNA]</scope>
    <source>
        <tissue evidence="1">Muscle</tissue>
    </source>
</reference>
<evidence type="ECO:0000313" key="1">
    <source>
        <dbReference type="EMBL" id="MPC09888.1"/>
    </source>
</evidence>
<dbReference type="AlphaFoldDB" id="A0A5B7CLE4"/>
<comment type="caution">
    <text evidence="1">The sequence shown here is derived from an EMBL/GenBank/DDBJ whole genome shotgun (WGS) entry which is preliminary data.</text>
</comment>
<sequence>MTASSGRPYCFLVVMRMFLGGSSPVAALLFICVVARPFCTSSPFTVACAWPVWIMDCGKGGLLKPDTSCTGHCVRAMLTSIGAVEGSWATVTATSTDSLVVAGFTISFTTDTTLAVLPHLNGGRAQGEYFIASSLSVAIHVDQDVDAVLVDAIGGLPVAGDLGEVNEMLCLPGNLTPAGDEVRVCYLAI</sequence>